<keyword evidence="3" id="KW-1185">Reference proteome</keyword>
<evidence type="ECO:0000313" key="2">
    <source>
        <dbReference type="EMBL" id="WTR68427.1"/>
    </source>
</evidence>
<feature type="transmembrane region" description="Helical" evidence="1">
    <location>
        <begin position="142"/>
        <end position="160"/>
    </location>
</feature>
<organism evidence="2 3">
    <name type="scientific">Streptomyces zaomyceticus</name>
    <dbReference type="NCBI Taxonomy" id="68286"/>
    <lineage>
        <taxon>Bacteria</taxon>
        <taxon>Bacillati</taxon>
        <taxon>Actinomycetota</taxon>
        <taxon>Actinomycetes</taxon>
        <taxon>Kitasatosporales</taxon>
        <taxon>Streptomycetaceae</taxon>
        <taxon>Streptomyces</taxon>
    </lineage>
</organism>
<keyword evidence="1" id="KW-0472">Membrane</keyword>
<feature type="transmembrane region" description="Helical" evidence="1">
    <location>
        <begin position="172"/>
        <end position="192"/>
    </location>
</feature>
<dbReference type="CDD" id="cd05709">
    <property type="entry name" value="S2P-M50"/>
    <property type="match status" value="1"/>
</dbReference>
<proteinExistence type="predicted"/>
<dbReference type="RefSeq" id="WP_371634897.1">
    <property type="nucleotide sequence ID" value="NZ_CP108062.1"/>
</dbReference>
<name>A0ABZ1L1N6_9ACTN</name>
<sequence length="366" mass="39123">MTATSARAHRPALRPGVLLSPPLLRGPRTVHLVKHPGTGAAFEVGIKEHFLISLLDGTRNLDDVAPAYADRFGRRLGEEQWNRFLGLLGARGLLSGAPEPAAPAPAPKPPNTFWRGTRPLVADADATTARLHRALRPLLRRVVQLPLLAAVSLLMGALAWRSGALLDDTAELVRQPVALMGVALFLWMSITLHELAHGVAAQHYGGRVAEIGLRWRFPAALLHCTVDNYLFLPGRRAKLVVAGAGAHLNMVLLLPFGIWWLLLPTGAPERVPLAGLLVLGTVQALSNLVPLPPLDGYRMLGHALGTAHLAPETRIYLALRRSGGAEALAGYSARARRIYTAYAIGSAVLVLLVAAATCAFVLVLIG</sequence>
<feature type="transmembrane region" description="Helical" evidence="1">
    <location>
        <begin position="341"/>
        <end position="365"/>
    </location>
</feature>
<dbReference type="Proteomes" id="UP001622594">
    <property type="component" value="Chromosome"/>
</dbReference>
<keyword evidence="1" id="KW-0812">Transmembrane</keyword>
<feature type="transmembrane region" description="Helical" evidence="1">
    <location>
        <begin position="273"/>
        <end position="291"/>
    </location>
</feature>
<feature type="transmembrane region" description="Helical" evidence="1">
    <location>
        <begin position="239"/>
        <end position="261"/>
    </location>
</feature>
<accession>A0ABZ1L1N6</accession>
<evidence type="ECO:0000256" key="1">
    <source>
        <dbReference type="SAM" id="Phobius"/>
    </source>
</evidence>
<evidence type="ECO:0000313" key="3">
    <source>
        <dbReference type="Proteomes" id="UP001622594"/>
    </source>
</evidence>
<keyword evidence="1" id="KW-1133">Transmembrane helix</keyword>
<gene>
    <name evidence="2" type="ORF">OG814_03670</name>
</gene>
<protein>
    <submittedName>
        <fullName evidence="2">M50 family metallopeptidase</fullName>
    </submittedName>
</protein>
<reference evidence="2 3" key="1">
    <citation type="submission" date="2022-10" db="EMBL/GenBank/DDBJ databases">
        <title>The complete genomes of actinobacterial strains from the NBC collection.</title>
        <authorList>
            <person name="Joergensen T.S."/>
            <person name="Alvarez Arevalo M."/>
            <person name="Sterndorff E.B."/>
            <person name="Faurdal D."/>
            <person name="Vuksanovic O."/>
            <person name="Mourched A.-S."/>
            <person name="Charusanti P."/>
            <person name="Shaw S."/>
            <person name="Blin K."/>
            <person name="Weber T."/>
        </authorList>
    </citation>
    <scope>NUCLEOTIDE SEQUENCE [LARGE SCALE GENOMIC DNA]</scope>
    <source>
        <strain evidence="2 3">NBC_00123</strain>
    </source>
</reference>
<dbReference type="EMBL" id="CP108188">
    <property type="protein sequence ID" value="WTR68427.1"/>
    <property type="molecule type" value="Genomic_DNA"/>
</dbReference>